<dbReference type="EMBL" id="CP107006">
    <property type="protein sequence ID" value="UYQ94423.1"/>
    <property type="molecule type" value="Genomic_DNA"/>
</dbReference>
<accession>A0ABY6J4A1</accession>
<dbReference type="RefSeq" id="WP_264282311.1">
    <property type="nucleotide sequence ID" value="NZ_CP107006.1"/>
</dbReference>
<dbReference type="Proteomes" id="UP001162741">
    <property type="component" value="Chromosome"/>
</dbReference>
<dbReference type="PROSITE" id="PS51819">
    <property type="entry name" value="VOC"/>
    <property type="match status" value="1"/>
</dbReference>
<dbReference type="CDD" id="cd07247">
    <property type="entry name" value="SgaA_N_like"/>
    <property type="match status" value="1"/>
</dbReference>
<dbReference type="InterPro" id="IPR029068">
    <property type="entry name" value="Glyas_Bleomycin-R_OHBP_Dase"/>
</dbReference>
<evidence type="ECO:0000313" key="2">
    <source>
        <dbReference type="EMBL" id="UYQ94423.1"/>
    </source>
</evidence>
<proteinExistence type="predicted"/>
<dbReference type="SUPFAM" id="SSF54593">
    <property type="entry name" value="Glyoxalase/Bleomycin resistance protein/Dihydroxybiphenyl dioxygenase"/>
    <property type="match status" value="1"/>
</dbReference>
<dbReference type="InterPro" id="IPR052164">
    <property type="entry name" value="Anthracycline_SecMetBiosynth"/>
</dbReference>
<dbReference type="Pfam" id="PF00903">
    <property type="entry name" value="Glyoxalase"/>
    <property type="match status" value="1"/>
</dbReference>
<dbReference type="InterPro" id="IPR037523">
    <property type="entry name" value="VOC_core"/>
</dbReference>
<sequence length="122" mass="13162">MRNFVSIIEIPAADLQRAIRFYKTILAVDIEEAQMGDVKMGVFPASEGTVNVVLAQGPDYEPTTSGSVLYLDAGDDLQTILDKIEPSGGQLLVPKTPISPEMGYFAMFIDSEGNKLGLHSQG</sequence>
<dbReference type="PANTHER" id="PTHR33993">
    <property type="entry name" value="GLYOXALASE-RELATED"/>
    <property type="match status" value="1"/>
</dbReference>
<protein>
    <submittedName>
        <fullName evidence="2">VOC family protein</fullName>
    </submittedName>
</protein>
<gene>
    <name evidence="2" type="ORF">MKQ68_04885</name>
</gene>
<name>A0ABY6J4A1_9BACT</name>
<keyword evidence="3" id="KW-1185">Reference proteome</keyword>
<dbReference type="Gene3D" id="3.10.180.10">
    <property type="entry name" value="2,3-Dihydroxybiphenyl 1,2-Dioxygenase, domain 1"/>
    <property type="match status" value="1"/>
</dbReference>
<evidence type="ECO:0000259" key="1">
    <source>
        <dbReference type="PROSITE" id="PS51819"/>
    </source>
</evidence>
<feature type="domain" description="VOC" evidence="1">
    <location>
        <begin position="4"/>
        <end position="121"/>
    </location>
</feature>
<dbReference type="PANTHER" id="PTHR33993:SF2">
    <property type="entry name" value="VOC DOMAIN-CONTAINING PROTEIN"/>
    <property type="match status" value="1"/>
</dbReference>
<dbReference type="InterPro" id="IPR004360">
    <property type="entry name" value="Glyas_Fos-R_dOase_dom"/>
</dbReference>
<evidence type="ECO:0000313" key="3">
    <source>
        <dbReference type="Proteomes" id="UP001162741"/>
    </source>
</evidence>
<reference evidence="2" key="1">
    <citation type="submission" date="2022-10" db="EMBL/GenBank/DDBJ databases">
        <title>Chitinophaga sp. nov., isolated from soil.</title>
        <authorList>
            <person name="Jeon C.O."/>
        </authorList>
    </citation>
    <scope>NUCLEOTIDE SEQUENCE</scope>
    <source>
        <strain evidence="2">R8</strain>
    </source>
</reference>
<organism evidence="2 3">
    <name type="scientific">Chitinophaga horti</name>
    <dbReference type="NCBI Taxonomy" id="2920382"/>
    <lineage>
        <taxon>Bacteria</taxon>
        <taxon>Pseudomonadati</taxon>
        <taxon>Bacteroidota</taxon>
        <taxon>Chitinophagia</taxon>
        <taxon>Chitinophagales</taxon>
        <taxon>Chitinophagaceae</taxon>
        <taxon>Chitinophaga</taxon>
    </lineage>
</organism>